<dbReference type="EnsemblMetazoa" id="MESCA008149-RA">
    <property type="protein sequence ID" value="MESCA008149-PA"/>
    <property type="gene ID" value="MESCA008149"/>
</dbReference>
<organism evidence="3 4">
    <name type="scientific">Megaselia scalaris</name>
    <name type="common">Humpbacked fly</name>
    <name type="synonym">Phora scalaris</name>
    <dbReference type="NCBI Taxonomy" id="36166"/>
    <lineage>
        <taxon>Eukaryota</taxon>
        <taxon>Metazoa</taxon>
        <taxon>Ecdysozoa</taxon>
        <taxon>Arthropoda</taxon>
        <taxon>Hexapoda</taxon>
        <taxon>Insecta</taxon>
        <taxon>Pterygota</taxon>
        <taxon>Neoptera</taxon>
        <taxon>Endopterygota</taxon>
        <taxon>Diptera</taxon>
        <taxon>Brachycera</taxon>
        <taxon>Muscomorpha</taxon>
        <taxon>Platypezoidea</taxon>
        <taxon>Phoridae</taxon>
        <taxon>Megaseliini</taxon>
        <taxon>Megaselia</taxon>
    </lineage>
</organism>
<dbReference type="PANTHER" id="PTHR46771">
    <property type="entry name" value="DETERIN"/>
    <property type="match status" value="1"/>
</dbReference>
<evidence type="ECO:0000256" key="2">
    <source>
        <dbReference type="ARBA" id="ARBA00022833"/>
    </source>
</evidence>
<name>T1GWH2_MEGSC</name>
<sequence>MEQHRLESFTTNWPFNNSDSCNVQNMAEAGFYFCGNDRENDTAACFVCGKVLDGWESTDVPIDEHRKHAPQCLFVKLGKTEKDFLRNLIY</sequence>
<keyword evidence="4" id="KW-1185">Reference proteome</keyword>
<accession>T1GWH2</accession>
<evidence type="ECO:0000313" key="3">
    <source>
        <dbReference type="EnsemblMetazoa" id="MESCA008149-PA"/>
    </source>
</evidence>
<proteinExistence type="predicted"/>
<dbReference type="CDD" id="cd00022">
    <property type="entry name" value="BIR"/>
    <property type="match status" value="1"/>
</dbReference>
<keyword evidence="2" id="KW-0862">Zinc</keyword>
<keyword evidence="1" id="KW-0479">Metal-binding</keyword>
<protein>
    <submittedName>
        <fullName evidence="3">Uncharacterized protein</fullName>
    </submittedName>
</protein>
<evidence type="ECO:0000256" key="1">
    <source>
        <dbReference type="ARBA" id="ARBA00022723"/>
    </source>
</evidence>
<dbReference type="GO" id="GO:0046872">
    <property type="term" value="F:metal ion binding"/>
    <property type="evidence" value="ECO:0007669"/>
    <property type="project" value="UniProtKB-KW"/>
</dbReference>
<evidence type="ECO:0000313" key="4">
    <source>
        <dbReference type="Proteomes" id="UP000015102"/>
    </source>
</evidence>
<dbReference type="Gene3D" id="1.10.1170.10">
    <property type="entry name" value="Inhibitor Of Apoptosis Protein (2mihbC-IAP-1), Chain A"/>
    <property type="match status" value="1"/>
</dbReference>
<dbReference type="SUPFAM" id="SSF57924">
    <property type="entry name" value="Inhibitor of apoptosis (IAP) repeat"/>
    <property type="match status" value="1"/>
</dbReference>
<dbReference type="AlphaFoldDB" id="T1GWH2"/>
<reference evidence="3" key="2">
    <citation type="submission" date="2015-06" db="UniProtKB">
        <authorList>
            <consortium name="EnsemblMetazoa"/>
        </authorList>
    </citation>
    <scope>IDENTIFICATION</scope>
</reference>
<dbReference type="STRING" id="36166.T1GWH2"/>
<dbReference type="HOGENOM" id="CLU_016347_5_1_1"/>
<dbReference type="InterPro" id="IPR051190">
    <property type="entry name" value="Baculoviral_IAP"/>
</dbReference>
<dbReference type="EMBL" id="CAQQ02169716">
    <property type="status" value="NOT_ANNOTATED_CDS"/>
    <property type="molecule type" value="Genomic_DNA"/>
</dbReference>
<dbReference type="PROSITE" id="PS50143">
    <property type="entry name" value="BIR_REPEAT_2"/>
    <property type="match status" value="1"/>
</dbReference>
<dbReference type="Proteomes" id="UP000015102">
    <property type="component" value="Unassembled WGS sequence"/>
</dbReference>
<dbReference type="InterPro" id="IPR001370">
    <property type="entry name" value="BIR_rpt"/>
</dbReference>
<dbReference type="OMA" id="PWHEHES"/>
<dbReference type="PANTHER" id="PTHR46771:SF5">
    <property type="entry name" value="DETERIN"/>
    <property type="match status" value="1"/>
</dbReference>
<dbReference type="SMART" id="SM00238">
    <property type="entry name" value="BIR"/>
    <property type="match status" value="1"/>
</dbReference>
<reference evidence="4" key="1">
    <citation type="submission" date="2013-02" db="EMBL/GenBank/DDBJ databases">
        <authorList>
            <person name="Hughes D."/>
        </authorList>
    </citation>
    <scope>NUCLEOTIDE SEQUENCE</scope>
    <source>
        <strain>Durham</strain>
        <strain evidence="4">NC isolate 2 -- Noor lab</strain>
    </source>
</reference>
<dbReference type="Pfam" id="PF00653">
    <property type="entry name" value="BIR"/>
    <property type="match status" value="1"/>
</dbReference>